<evidence type="ECO:0008006" key="3">
    <source>
        <dbReference type="Google" id="ProtNLM"/>
    </source>
</evidence>
<proteinExistence type="predicted"/>
<feature type="transmembrane region" description="Helical" evidence="1">
    <location>
        <begin position="45"/>
        <end position="66"/>
    </location>
</feature>
<reference evidence="2" key="1">
    <citation type="journal article" date="2020" name="Nature">
        <title>Giant virus diversity and host interactions through global metagenomics.</title>
        <authorList>
            <person name="Schulz F."/>
            <person name="Roux S."/>
            <person name="Paez-Espino D."/>
            <person name="Jungbluth S."/>
            <person name="Walsh D.A."/>
            <person name="Denef V.J."/>
            <person name="McMahon K.D."/>
            <person name="Konstantinidis K.T."/>
            <person name="Eloe-Fadrosh E.A."/>
            <person name="Kyrpides N.C."/>
            <person name="Woyke T."/>
        </authorList>
    </citation>
    <scope>NUCLEOTIDE SEQUENCE</scope>
    <source>
        <strain evidence="2">GVMAG-S-1040241-154</strain>
    </source>
</reference>
<organism evidence="2">
    <name type="scientific">viral metagenome</name>
    <dbReference type="NCBI Taxonomy" id="1070528"/>
    <lineage>
        <taxon>unclassified sequences</taxon>
        <taxon>metagenomes</taxon>
        <taxon>organismal metagenomes</taxon>
    </lineage>
</organism>
<keyword evidence="1" id="KW-1133">Transmembrane helix</keyword>
<sequence>MKKNILAIFILVAIIIILIGYLNCNKTANDYNIFSKNYNFTKYKLLDNYLNGWELAHFILYGILTYIYPKEWFFIFMIGILWEFIEEFFSQLDLKYCFHKNYEYWYSRYEDIIMNSLGIGTALIIKKFI</sequence>
<evidence type="ECO:0000256" key="1">
    <source>
        <dbReference type="SAM" id="Phobius"/>
    </source>
</evidence>
<name>A0A6C0JPP1_9ZZZZ</name>
<accession>A0A6C0JPP1</accession>
<keyword evidence="1" id="KW-0472">Membrane</keyword>
<dbReference type="AlphaFoldDB" id="A0A6C0JPP1"/>
<evidence type="ECO:0000313" key="2">
    <source>
        <dbReference type="EMBL" id="QHU07549.1"/>
    </source>
</evidence>
<protein>
    <recommendedName>
        <fullName evidence="3">VanZ-like domain-containing protein</fullName>
    </recommendedName>
</protein>
<keyword evidence="1" id="KW-0812">Transmembrane</keyword>
<dbReference type="EMBL" id="MN740684">
    <property type="protein sequence ID" value="QHU07549.1"/>
    <property type="molecule type" value="Genomic_DNA"/>
</dbReference>
<feature type="transmembrane region" description="Helical" evidence="1">
    <location>
        <begin position="6"/>
        <end position="24"/>
    </location>
</feature>